<evidence type="ECO:0000313" key="3">
    <source>
        <dbReference type="EMBL" id="SFV11437.1"/>
    </source>
</evidence>
<dbReference type="SUPFAM" id="SSF47203">
    <property type="entry name" value="Acyl-CoA dehydrogenase C-terminal domain-like"/>
    <property type="match status" value="1"/>
</dbReference>
<dbReference type="GO" id="GO:0016627">
    <property type="term" value="F:oxidoreductase activity, acting on the CH-CH group of donors"/>
    <property type="evidence" value="ECO:0007669"/>
    <property type="project" value="InterPro"/>
</dbReference>
<dbReference type="InterPro" id="IPR036250">
    <property type="entry name" value="AcylCo_DH-like_C"/>
</dbReference>
<dbReference type="Pfam" id="PF08028">
    <property type="entry name" value="Acyl-CoA_dh_2"/>
    <property type="match status" value="1"/>
</dbReference>
<sequence>MSATTLLHPVPRDATPPADAPLPLEAVLAEVAARRTEFTTLRHVPRDMVAQFKRAGIYRAGTPRCFGGDAMAPADFLKIVARIAEVDGSAAWVASFGSANTYLAALPKATQALIYANGPDQVFAGALYPAQPAARQDGGWLVNGQWKFASGCMGAEWLGVGIGGGPGVKPVTAVFPAARVEIVEDWDVVGLEGTGSHDLRVSGQFVADDWTFQRGGAPIIDEPLYRYPAVCYQAQVHASVNLGLAQAALDIVNEMSGGKVTTTGAPRMADRSYFRIELAQAEAQYRGARAWFFDAIESVYAAILRGDDVTAAQASTLRLSATNAAQVAADVIRAAYRLGGMATIYSKHPLQRIVRDSMVVTQHAFLSSGVYDGAGAVLVGVPPFPGYP</sequence>
<dbReference type="Proteomes" id="UP000199391">
    <property type="component" value="Unassembled WGS sequence"/>
</dbReference>
<accession>A0A1I7LNZ9</accession>
<proteinExistence type="predicted"/>
<dbReference type="EMBL" id="FPBO01000034">
    <property type="protein sequence ID" value="SFV11437.1"/>
    <property type="molecule type" value="Genomic_DNA"/>
</dbReference>
<dbReference type="STRING" id="1035707.SAMN05216552_103411"/>
<dbReference type="InterPro" id="IPR009100">
    <property type="entry name" value="AcylCoA_DH/oxidase_NM_dom_sf"/>
</dbReference>
<dbReference type="OrthoDB" id="7316074at2"/>
<dbReference type="AlphaFoldDB" id="A0A1I7LNZ9"/>
<dbReference type="Gene3D" id="1.10.540.10">
    <property type="entry name" value="Acyl-CoA dehydrogenase/oxidase, N-terminal domain"/>
    <property type="match status" value="1"/>
</dbReference>
<evidence type="ECO:0000256" key="1">
    <source>
        <dbReference type="ARBA" id="ARBA00023002"/>
    </source>
</evidence>
<dbReference type="InterPro" id="IPR037069">
    <property type="entry name" value="AcylCoA_DH/ox_N_sf"/>
</dbReference>
<keyword evidence="1" id="KW-0560">Oxidoreductase</keyword>
<dbReference type="InterPro" id="IPR046373">
    <property type="entry name" value="Acyl-CoA_Oxase/DH_mid-dom_sf"/>
</dbReference>
<dbReference type="Gene3D" id="2.40.110.10">
    <property type="entry name" value="Butyryl-CoA Dehydrogenase, subunit A, domain 2"/>
    <property type="match status" value="1"/>
</dbReference>
<keyword evidence="4" id="KW-1185">Reference proteome</keyword>
<name>A0A1I7LNZ9_9BURK</name>
<protein>
    <submittedName>
        <fullName evidence="3">Acyl-CoA dehydrogenase</fullName>
    </submittedName>
</protein>
<gene>
    <name evidence="3" type="ORF">SAMN05216552_103411</name>
</gene>
<dbReference type="Gene3D" id="1.20.140.10">
    <property type="entry name" value="Butyryl-CoA Dehydrogenase, subunit A, domain 3"/>
    <property type="match status" value="1"/>
</dbReference>
<evidence type="ECO:0000313" key="4">
    <source>
        <dbReference type="Proteomes" id="UP000199391"/>
    </source>
</evidence>
<evidence type="ECO:0000259" key="2">
    <source>
        <dbReference type="Pfam" id="PF08028"/>
    </source>
</evidence>
<dbReference type="PIRSF" id="PIRSF016578">
    <property type="entry name" value="HsaA"/>
    <property type="match status" value="1"/>
</dbReference>
<organism evidence="3 4">
    <name type="scientific">Pseudoduganella namucuonensis</name>
    <dbReference type="NCBI Taxonomy" id="1035707"/>
    <lineage>
        <taxon>Bacteria</taxon>
        <taxon>Pseudomonadati</taxon>
        <taxon>Pseudomonadota</taxon>
        <taxon>Betaproteobacteria</taxon>
        <taxon>Burkholderiales</taxon>
        <taxon>Oxalobacteraceae</taxon>
        <taxon>Telluria group</taxon>
        <taxon>Pseudoduganella</taxon>
    </lineage>
</organism>
<dbReference type="SUPFAM" id="SSF56645">
    <property type="entry name" value="Acyl-CoA dehydrogenase NM domain-like"/>
    <property type="match status" value="1"/>
</dbReference>
<dbReference type="GO" id="GO:0050660">
    <property type="term" value="F:flavin adenine dinucleotide binding"/>
    <property type="evidence" value="ECO:0007669"/>
    <property type="project" value="InterPro"/>
</dbReference>
<reference evidence="4" key="1">
    <citation type="submission" date="2016-10" db="EMBL/GenBank/DDBJ databases">
        <authorList>
            <person name="Varghese N."/>
            <person name="Submissions S."/>
        </authorList>
    </citation>
    <scope>NUCLEOTIDE SEQUENCE [LARGE SCALE GENOMIC DNA]</scope>
    <source>
        <strain evidence="4">CGMCC 1.11014</strain>
    </source>
</reference>
<feature type="domain" description="Acyl-CoA dehydrogenase C-terminal" evidence="2">
    <location>
        <begin position="236"/>
        <end position="367"/>
    </location>
</feature>
<dbReference type="RefSeq" id="WP_093558765.1">
    <property type="nucleotide sequence ID" value="NZ_FPBO01000034.1"/>
</dbReference>
<dbReference type="InterPro" id="IPR013107">
    <property type="entry name" value="Acyl-CoA_DH_C"/>
</dbReference>